<dbReference type="Gene3D" id="3.10.180.10">
    <property type="entry name" value="2,3-Dihydroxybiphenyl 1,2-Dioxygenase, domain 1"/>
    <property type="match status" value="1"/>
</dbReference>
<reference evidence="2 3" key="1">
    <citation type="submission" date="2018-11" db="EMBL/GenBank/DDBJ databases">
        <title>Genomic Encyclopedia of Type Strains, Phase IV (KMG-IV): sequencing the most valuable type-strain genomes for metagenomic binning, comparative biology and taxonomic classification.</title>
        <authorList>
            <person name="Goeker M."/>
        </authorList>
    </citation>
    <scope>NUCLEOTIDE SEQUENCE [LARGE SCALE GENOMIC DNA]</scope>
    <source>
        <strain evidence="2 3">DSM 21945</strain>
    </source>
</reference>
<evidence type="ECO:0000259" key="1">
    <source>
        <dbReference type="PROSITE" id="PS51819"/>
    </source>
</evidence>
<feature type="domain" description="VOC" evidence="1">
    <location>
        <begin position="5"/>
        <end position="133"/>
    </location>
</feature>
<proteinExistence type="predicted"/>
<sequence length="145" mass="16446">MTAPYVEHQNITVPNLSATIDALLALFPAWRLRARRREFIQPTFGNRPFELDWAHVGTEHSYLALQAPPDNADFIPNPQPYFSHLGIVVTDLAACLQRAERLGLLAKESPPHPGRRRAYVQVATGLMLELIEYQTEDQALRHSYS</sequence>
<evidence type="ECO:0000313" key="2">
    <source>
        <dbReference type="EMBL" id="ROQ21914.1"/>
    </source>
</evidence>
<organism evidence="2 3">
    <name type="scientific">Gallaecimonas pentaromativorans</name>
    <dbReference type="NCBI Taxonomy" id="584787"/>
    <lineage>
        <taxon>Bacteria</taxon>
        <taxon>Pseudomonadati</taxon>
        <taxon>Pseudomonadota</taxon>
        <taxon>Gammaproteobacteria</taxon>
        <taxon>Enterobacterales</taxon>
        <taxon>Gallaecimonadaceae</taxon>
        <taxon>Gallaecimonas</taxon>
    </lineage>
</organism>
<dbReference type="AlphaFoldDB" id="A0A3N1NQ61"/>
<dbReference type="InterPro" id="IPR037523">
    <property type="entry name" value="VOC_core"/>
</dbReference>
<dbReference type="InterPro" id="IPR029068">
    <property type="entry name" value="Glyas_Bleomycin-R_OHBP_Dase"/>
</dbReference>
<dbReference type="Proteomes" id="UP000268033">
    <property type="component" value="Unassembled WGS sequence"/>
</dbReference>
<dbReference type="SUPFAM" id="SSF54593">
    <property type="entry name" value="Glyoxalase/Bleomycin resistance protein/Dihydroxybiphenyl dioxygenase"/>
    <property type="match status" value="1"/>
</dbReference>
<dbReference type="RefSeq" id="WP_050658980.1">
    <property type="nucleotide sequence ID" value="NZ_JBLXAC010000013.1"/>
</dbReference>
<keyword evidence="2" id="KW-0560">Oxidoreductase</keyword>
<comment type="caution">
    <text evidence="2">The sequence shown here is derived from an EMBL/GenBank/DDBJ whole genome shotgun (WGS) entry which is preliminary data.</text>
</comment>
<dbReference type="STRING" id="584787.GCA_001247655_03517"/>
<keyword evidence="3" id="KW-1185">Reference proteome</keyword>
<dbReference type="GO" id="GO:0051213">
    <property type="term" value="F:dioxygenase activity"/>
    <property type="evidence" value="ECO:0007669"/>
    <property type="project" value="UniProtKB-KW"/>
</dbReference>
<accession>A0A3N1NQ61</accession>
<dbReference type="EMBL" id="RJUL01000011">
    <property type="protein sequence ID" value="ROQ21914.1"/>
    <property type="molecule type" value="Genomic_DNA"/>
</dbReference>
<dbReference type="OrthoDB" id="9179860at2"/>
<protein>
    <submittedName>
        <fullName evidence="2">Glyoxalase/bleomycin resistance protein/dioxygenase superfamily protein</fullName>
    </submittedName>
</protein>
<gene>
    <name evidence="2" type="ORF">EDC28_11116</name>
</gene>
<name>A0A3N1NQ61_9GAMM</name>
<evidence type="ECO:0000313" key="3">
    <source>
        <dbReference type="Proteomes" id="UP000268033"/>
    </source>
</evidence>
<dbReference type="PROSITE" id="PS51819">
    <property type="entry name" value="VOC"/>
    <property type="match status" value="1"/>
</dbReference>
<keyword evidence="2" id="KW-0223">Dioxygenase</keyword>